<dbReference type="SUPFAM" id="SSF47473">
    <property type="entry name" value="EF-hand"/>
    <property type="match status" value="4"/>
</dbReference>
<dbReference type="PROSITE" id="PS50222">
    <property type="entry name" value="EF_HAND_2"/>
    <property type="match status" value="9"/>
</dbReference>
<feature type="domain" description="EF-hand" evidence="5">
    <location>
        <begin position="62"/>
        <end position="97"/>
    </location>
</feature>
<protein>
    <recommendedName>
        <fullName evidence="5">EF-hand domain-containing protein</fullName>
    </recommendedName>
</protein>
<comment type="caution">
    <text evidence="6">The sequence shown here is derived from an EMBL/GenBank/DDBJ whole genome shotgun (WGS) entry which is preliminary data.</text>
</comment>
<dbReference type="SMART" id="SM00054">
    <property type="entry name" value="EFh"/>
    <property type="match status" value="11"/>
</dbReference>
<sequence length="843" mass="96498">MARIRDKFETELLQKLQQKSTAHISEETVLMRSFKYFDLDNSGAVSYEEWVKAIEKIGVILPDPGRLQELFNLYDKDNSGHLDYREFIGGIFGEESGAGKSLSVQKACSPAIQQQGEQALERLREKLLARGARGIIGLARQFKIMDDNDSKTIDLTEFSKVIKDFRVDLSELEKQAVFNLIDRNRSGEVDYDELLRAIRGPMNGFRKSLVAKAFDKLDADGSGIIDITDIRRFYNAKAHPNVRSGKSTEEEVLGEFLETFEAHHNICGGNDRRVTKEEFDEYYNNISASIDNDQYFELMMNNTWKLTEAPAYTKNKAWAGDEEKPPSRKGTGSSSGPKPSIRNSGGSFDRFKEKLASRGARGIIGIQRQFKIMDDDNSRSLSLAEFKKGCKDFRVAVEDEDLENIFRTLDRDRSGFIDYDELLRGLKGPLSSFRRSLVQQAWKKLDRDRSGIIDLDDIRGIYNSRNHPDVRSGKKSEDEVLGEFLETFETHHNICDLARRDRRITPEEFEEYYSNVSASIDDDKYFELMMQNAWKLTGESVKQEPWAGQFTTKNFTQNSKSTYVAINHPSALGGTLNSYAPFGTSDEPVDYSTHLRPSTRVVQNEPMKSAGQPTWRGPEERPSSGSQRSVIELLNNLKEKLASRGGRGFIGLARQFKIMDDDNSKTLEYPEFAKALRDFRVDMPEDAVRRLFAYFDADKNGYVDYEEFTHQLRGELNDFRKGLVGNAFNKLDKNSNGIVEIDDIKGVYNAVNHPDVRSGKKTEDEVLCEFLDTFELHHAIFKENTRDHRVTLNEFAEYYSHISASIDDDRYFELMMRNSWNFEGKTYQKGWAGDNLTAARRQR</sequence>
<evidence type="ECO:0000313" key="6">
    <source>
        <dbReference type="EMBL" id="OMJ76707.1"/>
    </source>
</evidence>
<name>A0A1R2BIU5_9CILI</name>
<dbReference type="EMBL" id="MPUH01000615">
    <property type="protein sequence ID" value="OMJ76707.1"/>
    <property type="molecule type" value="Genomic_DNA"/>
</dbReference>
<keyword evidence="3" id="KW-0106">Calcium</keyword>
<dbReference type="Pfam" id="PF13499">
    <property type="entry name" value="EF-hand_7"/>
    <property type="match status" value="4"/>
</dbReference>
<organism evidence="6 7">
    <name type="scientific">Stentor coeruleus</name>
    <dbReference type="NCBI Taxonomy" id="5963"/>
    <lineage>
        <taxon>Eukaryota</taxon>
        <taxon>Sar</taxon>
        <taxon>Alveolata</taxon>
        <taxon>Ciliophora</taxon>
        <taxon>Postciliodesmatophora</taxon>
        <taxon>Heterotrichea</taxon>
        <taxon>Heterotrichida</taxon>
        <taxon>Stentoridae</taxon>
        <taxon>Stentor</taxon>
    </lineage>
</organism>
<feature type="compositionally biased region" description="Low complexity" evidence="4">
    <location>
        <begin position="328"/>
        <end position="340"/>
    </location>
</feature>
<proteinExistence type="predicted"/>
<evidence type="ECO:0000256" key="1">
    <source>
        <dbReference type="ARBA" id="ARBA00022723"/>
    </source>
</evidence>
<dbReference type="OrthoDB" id="444540at2759"/>
<feature type="domain" description="EF-hand" evidence="5">
    <location>
        <begin position="169"/>
        <end position="204"/>
    </location>
</feature>
<dbReference type="InterPro" id="IPR002048">
    <property type="entry name" value="EF_hand_dom"/>
</dbReference>
<keyword evidence="7" id="KW-1185">Reference proteome</keyword>
<feature type="region of interest" description="Disordered" evidence="4">
    <location>
        <begin position="603"/>
        <end position="628"/>
    </location>
</feature>
<evidence type="ECO:0000256" key="4">
    <source>
        <dbReference type="SAM" id="MobiDB-lite"/>
    </source>
</evidence>
<dbReference type="PANTHER" id="PTHR34524">
    <property type="entry name" value="CALCYPHOSIN"/>
    <property type="match status" value="1"/>
</dbReference>
<dbReference type="Proteomes" id="UP000187209">
    <property type="component" value="Unassembled WGS sequence"/>
</dbReference>
<feature type="domain" description="EF-hand" evidence="5">
    <location>
        <begin position="397"/>
        <end position="432"/>
    </location>
</feature>
<dbReference type="PROSITE" id="PS00018">
    <property type="entry name" value="EF_HAND_1"/>
    <property type="match status" value="11"/>
</dbReference>
<dbReference type="Pfam" id="PF13202">
    <property type="entry name" value="EF-hand_5"/>
    <property type="match status" value="1"/>
</dbReference>
<dbReference type="CDD" id="cd00051">
    <property type="entry name" value="EFh"/>
    <property type="match status" value="5"/>
</dbReference>
<evidence type="ECO:0000256" key="3">
    <source>
        <dbReference type="ARBA" id="ARBA00022837"/>
    </source>
</evidence>
<reference evidence="6 7" key="1">
    <citation type="submission" date="2016-11" db="EMBL/GenBank/DDBJ databases">
        <title>The macronuclear genome of Stentor coeruleus: a giant cell with tiny introns.</title>
        <authorList>
            <person name="Slabodnick M."/>
            <person name="Ruby J.G."/>
            <person name="Reiff S.B."/>
            <person name="Swart E.C."/>
            <person name="Gosai S."/>
            <person name="Prabakaran S."/>
            <person name="Witkowska E."/>
            <person name="Larue G.E."/>
            <person name="Fisher S."/>
            <person name="Freeman R.M."/>
            <person name="Gunawardena J."/>
            <person name="Chu W."/>
            <person name="Stover N.A."/>
            <person name="Gregory B.D."/>
            <person name="Nowacki M."/>
            <person name="Derisi J."/>
            <person name="Roy S.W."/>
            <person name="Marshall W.F."/>
            <person name="Sood P."/>
        </authorList>
    </citation>
    <scope>NUCLEOTIDE SEQUENCE [LARGE SCALE GENOMIC DNA]</scope>
    <source>
        <strain evidence="6">WM001</strain>
    </source>
</reference>
<evidence type="ECO:0000313" key="7">
    <source>
        <dbReference type="Proteomes" id="UP000187209"/>
    </source>
</evidence>
<feature type="domain" description="EF-hand" evidence="5">
    <location>
        <begin position="205"/>
        <end position="240"/>
    </location>
</feature>
<evidence type="ECO:0000256" key="2">
    <source>
        <dbReference type="ARBA" id="ARBA00022737"/>
    </source>
</evidence>
<feature type="domain" description="EF-hand" evidence="5">
    <location>
        <begin position="133"/>
        <end position="168"/>
    </location>
</feature>
<gene>
    <name evidence="6" type="ORF">SteCoe_23868</name>
</gene>
<dbReference type="InterPro" id="IPR018247">
    <property type="entry name" value="EF_Hand_1_Ca_BS"/>
</dbReference>
<feature type="domain" description="EF-hand" evidence="5">
    <location>
        <begin position="683"/>
        <end position="718"/>
    </location>
</feature>
<feature type="domain" description="EF-hand" evidence="5">
    <location>
        <begin position="25"/>
        <end position="60"/>
    </location>
</feature>
<dbReference type="GO" id="GO:0005509">
    <property type="term" value="F:calcium ion binding"/>
    <property type="evidence" value="ECO:0007669"/>
    <property type="project" value="InterPro"/>
</dbReference>
<keyword evidence="2" id="KW-0677">Repeat</keyword>
<feature type="domain" description="EF-hand" evidence="5">
    <location>
        <begin position="433"/>
        <end position="468"/>
    </location>
</feature>
<feature type="region of interest" description="Disordered" evidence="4">
    <location>
        <begin position="317"/>
        <end position="348"/>
    </location>
</feature>
<dbReference type="AlphaFoldDB" id="A0A1R2BIU5"/>
<evidence type="ECO:0000259" key="5">
    <source>
        <dbReference type="PROSITE" id="PS50222"/>
    </source>
</evidence>
<keyword evidence="1" id="KW-0479">Metal-binding</keyword>
<dbReference type="InterPro" id="IPR011992">
    <property type="entry name" value="EF-hand-dom_pair"/>
</dbReference>
<accession>A0A1R2BIU5</accession>
<dbReference type="Gene3D" id="1.10.238.10">
    <property type="entry name" value="EF-hand"/>
    <property type="match status" value="7"/>
</dbReference>
<dbReference type="InterPro" id="IPR051581">
    <property type="entry name" value="Ca-bind"/>
</dbReference>
<dbReference type="PANTHER" id="PTHR34524:SF6">
    <property type="entry name" value="CALCYPHOSINE LIKE"/>
    <property type="match status" value="1"/>
</dbReference>
<feature type="domain" description="EF-hand" evidence="5">
    <location>
        <begin position="719"/>
        <end position="754"/>
    </location>
</feature>